<dbReference type="Proteomes" id="UP000694864">
    <property type="component" value="Chromosome 8"/>
</dbReference>
<keyword evidence="2" id="KW-0677">Repeat</keyword>
<organism evidence="3 4">
    <name type="scientific">Camelina sativa</name>
    <name type="common">False flax</name>
    <name type="synonym">Myagrum sativum</name>
    <dbReference type="NCBI Taxonomy" id="90675"/>
    <lineage>
        <taxon>Eukaryota</taxon>
        <taxon>Viridiplantae</taxon>
        <taxon>Streptophyta</taxon>
        <taxon>Embryophyta</taxon>
        <taxon>Tracheophyta</taxon>
        <taxon>Spermatophyta</taxon>
        <taxon>Magnoliopsida</taxon>
        <taxon>eudicotyledons</taxon>
        <taxon>Gunneridae</taxon>
        <taxon>Pentapetalae</taxon>
        <taxon>rosids</taxon>
        <taxon>malvids</taxon>
        <taxon>Brassicales</taxon>
        <taxon>Brassicaceae</taxon>
        <taxon>Camelineae</taxon>
        <taxon>Camelina</taxon>
    </lineage>
</organism>
<dbReference type="Pfam" id="PF12799">
    <property type="entry name" value="LRR_4"/>
    <property type="match status" value="1"/>
</dbReference>
<dbReference type="PANTHER" id="PTHR38926:SF2">
    <property type="entry name" value="F-BOX_LRR-REPEAT PROTEIN 21-RELATED"/>
    <property type="match status" value="1"/>
</dbReference>
<evidence type="ECO:0000313" key="4">
    <source>
        <dbReference type="RefSeq" id="XP_010424625.1"/>
    </source>
</evidence>
<dbReference type="InterPro" id="IPR006553">
    <property type="entry name" value="Leu-rich_rpt_Cys-con_subtyp"/>
</dbReference>
<protein>
    <submittedName>
        <fullName evidence="4">F-box/LRR-repeat protein 23</fullName>
    </submittedName>
</protein>
<dbReference type="Gene3D" id="3.80.10.10">
    <property type="entry name" value="Ribonuclease Inhibitor"/>
    <property type="match status" value="1"/>
</dbReference>
<reference evidence="3" key="1">
    <citation type="journal article" date="2014" name="Nat. Commun.">
        <title>The emerging biofuel crop Camelina sativa retains a highly undifferentiated hexaploid genome structure.</title>
        <authorList>
            <person name="Kagale S."/>
            <person name="Koh C."/>
            <person name="Nixon J."/>
            <person name="Bollina V."/>
            <person name="Clarke W.E."/>
            <person name="Tuteja R."/>
            <person name="Spillane C."/>
            <person name="Robinson S.J."/>
            <person name="Links M.G."/>
            <person name="Clarke C."/>
            <person name="Higgins E.E."/>
            <person name="Huebert T."/>
            <person name="Sharpe A.G."/>
            <person name="Parkin I.A."/>
        </authorList>
    </citation>
    <scope>NUCLEOTIDE SEQUENCE [LARGE SCALE GENOMIC DNA]</scope>
    <source>
        <strain evidence="3">cv. DH55</strain>
    </source>
</reference>
<dbReference type="InterPro" id="IPR032675">
    <property type="entry name" value="LRR_dom_sf"/>
</dbReference>
<name>A0ABM0TDA0_CAMSA</name>
<evidence type="ECO:0000256" key="1">
    <source>
        <dbReference type="ARBA" id="ARBA00022614"/>
    </source>
</evidence>
<dbReference type="SUPFAM" id="SSF52047">
    <property type="entry name" value="RNI-like"/>
    <property type="match status" value="1"/>
</dbReference>
<dbReference type="PANTHER" id="PTHR38926">
    <property type="entry name" value="F-BOX DOMAIN CONTAINING PROTEIN, EXPRESSED"/>
    <property type="match status" value="1"/>
</dbReference>
<dbReference type="SMART" id="SM00367">
    <property type="entry name" value="LRR_CC"/>
    <property type="match status" value="3"/>
</dbReference>
<gene>
    <name evidence="4" type="primary">LOC104709761</name>
</gene>
<keyword evidence="1" id="KW-0433">Leucine-rich repeat</keyword>
<reference evidence="4" key="2">
    <citation type="submission" date="2025-08" db="UniProtKB">
        <authorList>
            <consortium name="RefSeq"/>
        </authorList>
    </citation>
    <scope>IDENTIFICATION</scope>
    <source>
        <tissue evidence="4">Leaf</tissue>
    </source>
</reference>
<evidence type="ECO:0000313" key="3">
    <source>
        <dbReference type="Proteomes" id="UP000694864"/>
    </source>
</evidence>
<accession>A0ABM0TDA0</accession>
<proteinExistence type="predicted"/>
<dbReference type="InterPro" id="IPR025875">
    <property type="entry name" value="Leu-rich_rpt_4"/>
</dbReference>
<evidence type="ECO:0000256" key="2">
    <source>
        <dbReference type="ARBA" id="ARBA00022737"/>
    </source>
</evidence>
<sequence length="233" mass="26490">MNTEDLSVDDLLTFIANRSIKLERLGRMMCHAVDLSQGGLVEINIERFGTDSLLTYIVDISSNLRRLGLVKCDQITGMGLFSAVMKLPLLEELELSYCKIKGLNLEAIGYACSHLKTLKLNCQGYRLLARFEPNCLNIAKTMLDTDYQIIDIVKRMHELRHIQLFGNRLTDIGLNAILNGCPHLEHLDLRQCFNINLVGDLEKRCLKKVKVLRRPNDSTADYPYDTSVLDLTF</sequence>
<dbReference type="GeneID" id="104709761"/>
<keyword evidence="3" id="KW-1185">Reference proteome</keyword>
<dbReference type="RefSeq" id="XP_010424625.1">
    <property type="nucleotide sequence ID" value="XM_010426323.1"/>
</dbReference>